<keyword evidence="1" id="KW-1133">Transmembrane helix</keyword>
<keyword evidence="3" id="KW-1185">Reference proteome</keyword>
<dbReference type="EMBL" id="CP046522">
    <property type="protein sequence ID" value="QGU94849.1"/>
    <property type="molecule type" value="Genomic_DNA"/>
</dbReference>
<feature type="transmembrane region" description="Helical" evidence="1">
    <location>
        <begin position="76"/>
        <end position="97"/>
    </location>
</feature>
<organism evidence="2 3">
    <name type="scientific">Clostridium bovifaecis</name>
    <dbReference type="NCBI Taxonomy" id="2184719"/>
    <lineage>
        <taxon>Bacteria</taxon>
        <taxon>Bacillati</taxon>
        <taxon>Bacillota</taxon>
        <taxon>Clostridia</taxon>
        <taxon>Eubacteriales</taxon>
        <taxon>Clostridiaceae</taxon>
        <taxon>Clostridium</taxon>
    </lineage>
</organism>
<sequence length="112" mass="12148">MSVFVSNTLYSFLISFGVIVGASSFAGIGALINNQPPLKTMIDLAQSVKIWAVATALGGTFSSFQLFEEGVFRGEIVLLIKQIIYILSALIGANLGLKFIKLFQKCGELWIK</sequence>
<keyword evidence="1" id="KW-0472">Membrane</keyword>
<accession>A0A6I6EMF6</accession>
<reference evidence="2 3" key="1">
    <citation type="submission" date="2019-12" db="EMBL/GenBank/DDBJ databases">
        <title>Genome sequenceing of Clostridium bovifaecis.</title>
        <authorList>
            <person name="Yao Y."/>
        </authorList>
    </citation>
    <scope>NUCLEOTIDE SEQUENCE [LARGE SCALE GENOMIC DNA]</scope>
    <source>
        <strain evidence="2 3">BXX</strain>
    </source>
</reference>
<feature type="transmembrane region" description="Helical" evidence="1">
    <location>
        <begin position="12"/>
        <end position="32"/>
    </location>
</feature>
<keyword evidence="1" id="KW-0812">Transmembrane</keyword>
<dbReference type="AlphaFoldDB" id="A0A6I6EMF6"/>
<evidence type="ECO:0000313" key="2">
    <source>
        <dbReference type="EMBL" id="QGU94849.1"/>
    </source>
</evidence>
<dbReference type="Proteomes" id="UP000422764">
    <property type="component" value="Chromosome"/>
</dbReference>
<name>A0A6I6EMF6_9CLOT</name>
<feature type="transmembrane region" description="Helical" evidence="1">
    <location>
        <begin position="44"/>
        <end position="64"/>
    </location>
</feature>
<gene>
    <name evidence="2" type="ORF">GOM49_06825</name>
</gene>
<protein>
    <recommendedName>
        <fullName evidence="4">Sporulation protein</fullName>
    </recommendedName>
</protein>
<evidence type="ECO:0000313" key="3">
    <source>
        <dbReference type="Proteomes" id="UP000422764"/>
    </source>
</evidence>
<proteinExistence type="predicted"/>
<dbReference type="Pfam" id="PF14034">
    <property type="entry name" value="Spore_YtrH"/>
    <property type="match status" value="1"/>
</dbReference>
<dbReference type="InterPro" id="IPR025689">
    <property type="entry name" value="Spore_YtrH"/>
</dbReference>
<evidence type="ECO:0000256" key="1">
    <source>
        <dbReference type="SAM" id="Phobius"/>
    </source>
</evidence>
<evidence type="ECO:0008006" key="4">
    <source>
        <dbReference type="Google" id="ProtNLM"/>
    </source>
</evidence>